<evidence type="ECO:0000313" key="1">
    <source>
        <dbReference type="EMBL" id="MPL98198.1"/>
    </source>
</evidence>
<protein>
    <submittedName>
        <fullName evidence="1">Uncharacterized protein</fullName>
    </submittedName>
</protein>
<proteinExistence type="predicted"/>
<name>A0A644W3P8_9ZZZZ</name>
<reference evidence="1" key="1">
    <citation type="submission" date="2019-08" db="EMBL/GenBank/DDBJ databases">
        <authorList>
            <person name="Kucharzyk K."/>
            <person name="Murdoch R.W."/>
            <person name="Higgins S."/>
            <person name="Loffler F."/>
        </authorList>
    </citation>
    <scope>NUCLEOTIDE SEQUENCE</scope>
</reference>
<sequence length="67" mass="7395">MEMTAVLFDEKVGAASAGREKDAADRTARAEIRARGGQKLRGVSFMKIRLLSLFRRRKKDQSAAGGR</sequence>
<dbReference type="EMBL" id="VSSQ01000595">
    <property type="protein sequence ID" value="MPL98198.1"/>
    <property type="molecule type" value="Genomic_DNA"/>
</dbReference>
<accession>A0A644W3P8</accession>
<gene>
    <name evidence="1" type="ORF">SDC9_44398</name>
</gene>
<organism evidence="1">
    <name type="scientific">bioreactor metagenome</name>
    <dbReference type="NCBI Taxonomy" id="1076179"/>
    <lineage>
        <taxon>unclassified sequences</taxon>
        <taxon>metagenomes</taxon>
        <taxon>ecological metagenomes</taxon>
    </lineage>
</organism>
<comment type="caution">
    <text evidence="1">The sequence shown here is derived from an EMBL/GenBank/DDBJ whole genome shotgun (WGS) entry which is preliminary data.</text>
</comment>
<dbReference type="AlphaFoldDB" id="A0A644W3P8"/>